<comment type="caution">
    <text evidence="1">The sequence shown here is derived from an EMBL/GenBank/DDBJ whole genome shotgun (WGS) entry which is preliminary data.</text>
</comment>
<protein>
    <submittedName>
        <fullName evidence="1">Uncharacterized protein</fullName>
    </submittedName>
</protein>
<dbReference type="EMBL" id="WTVN01000014">
    <property type="protein sequence ID" value="NMG44226.1"/>
    <property type="molecule type" value="Genomic_DNA"/>
</dbReference>
<proteinExistence type="predicted"/>
<organism evidence="1 2">
    <name type="scientific">Aromatoleum toluvorans</name>
    <dbReference type="NCBI Taxonomy" id="92002"/>
    <lineage>
        <taxon>Bacteria</taxon>
        <taxon>Pseudomonadati</taxon>
        <taxon>Pseudomonadota</taxon>
        <taxon>Betaproteobacteria</taxon>
        <taxon>Rhodocyclales</taxon>
        <taxon>Rhodocyclaceae</taxon>
        <taxon>Aromatoleum</taxon>
    </lineage>
</organism>
<reference evidence="1 2" key="1">
    <citation type="submission" date="2019-12" db="EMBL/GenBank/DDBJ databases">
        <title>Comparative genomics gives insights into the taxonomy of the Azoarcus-Aromatoleum group and reveals separate origins of nif in the plant-associated Azoarcus and non-plant-associated Aromatoleum sub-groups.</title>
        <authorList>
            <person name="Lafos M."/>
            <person name="Maluk M."/>
            <person name="Batista M."/>
            <person name="Junghare M."/>
            <person name="Carmona M."/>
            <person name="Faoro H."/>
            <person name="Cruz L.M."/>
            <person name="Battistoni F."/>
            <person name="De Souza E."/>
            <person name="Pedrosa F."/>
            <person name="Chen W.-M."/>
            <person name="Poole P.S."/>
            <person name="Dixon R.A."/>
            <person name="James E.K."/>
        </authorList>
    </citation>
    <scope>NUCLEOTIDE SEQUENCE [LARGE SCALE GENOMIC DNA]</scope>
    <source>
        <strain evidence="1 2">Td21</strain>
    </source>
</reference>
<keyword evidence="2" id="KW-1185">Reference proteome</keyword>
<evidence type="ECO:0000313" key="1">
    <source>
        <dbReference type="EMBL" id="NMG44226.1"/>
    </source>
</evidence>
<gene>
    <name evidence="1" type="ORF">GPA22_10850</name>
</gene>
<sequence>MRFIDFVPPRETHGQDERRAPSRLLRDQERVGLFYFFPVGKGCDGSAGRISRAPAFVAGALDPAVVRYASLFNPMDRRLSIALPSMPFSATTHVLVVRELFWGSLSGAFLRIGARGASTRPGLTGGKYISG</sequence>
<dbReference type="Proteomes" id="UP000623795">
    <property type="component" value="Unassembled WGS sequence"/>
</dbReference>
<dbReference type="RefSeq" id="WP_169256096.1">
    <property type="nucleotide sequence ID" value="NZ_WTVN01000014.1"/>
</dbReference>
<name>A0ABX1Q1J3_9RHOO</name>
<accession>A0ABX1Q1J3</accession>
<evidence type="ECO:0000313" key="2">
    <source>
        <dbReference type="Proteomes" id="UP000623795"/>
    </source>
</evidence>